<feature type="chain" id="PRO_5012790351" evidence="1">
    <location>
        <begin position="25"/>
        <end position="233"/>
    </location>
</feature>
<dbReference type="SUPFAM" id="SSF74877">
    <property type="entry name" value="Major surface antigen p30, SAG1"/>
    <property type="match status" value="1"/>
</dbReference>
<evidence type="ECO:0000313" key="3">
    <source>
        <dbReference type="EMBL" id="PHJ20500.1"/>
    </source>
</evidence>
<dbReference type="Gene3D" id="2.60.40.1320">
    <property type="entry name" value="SRS domain"/>
    <property type="match status" value="2"/>
</dbReference>
<dbReference type="VEuPathDB" id="ToxoDB:CSUI_005667"/>
<comment type="caution">
    <text evidence="3">The sequence shown here is derived from an EMBL/GenBank/DDBJ whole genome shotgun (WGS) entry which is preliminary data.</text>
</comment>
<dbReference type="InterPro" id="IPR007226">
    <property type="entry name" value="SRS_dom"/>
</dbReference>
<gene>
    <name evidence="3" type="ORF">CSUI_005667</name>
</gene>
<protein>
    <submittedName>
        <fullName evidence="3">Sag-related sequence srs28</fullName>
    </submittedName>
</protein>
<keyword evidence="1" id="KW-0732">Signal</keyword>
<evidence type="ECO:0000313" key="4">
    <source>
        <dbReference type="Proteomes" id="UP000221165"/>
    </source>
</evidence>
<reference evidence="3 4" key="1">
    <citation type="journal article" date="2017" name="Int. J. Parasitol.">
        <title>The genome of the protozoan parasite Cystoisospora suis and a reverse vaccinology approach to identify vaccine candidates.</title>
        <authorList>
            <person name="Palmieri N."/>
            <person name="Shrestha A."/>
            <person name="Ruttkowski B."/>
            <person name="Beck T."/>
            <person name="Vogl C."/>
            <person name="Tomley F."/>
            <person name="Blake D.P."/>
            <person name="Joachim A."/>
        </authorList>
    </citation>
    <scope>NUCLEOTIDE SEQUENCE [LARGE SCALE GENOMIC DNA]</scope>
    <source>
        <strain evidence="3 4">Wien I</strain>
    </source>
</reference>
<feature type="non-terminal residue" evidence="3">
    <location>
        <position position="233"/>
    </location>
</feature>
<keyword evidence="4" id="KW-1185">Reference proteome</keyword>
<sequence length="233" mass="24715">MAVFSRLFVAVAFTTQASFFFASAAPSVNSTCAPGTDGFQFVIGKVSQQAVFKCGDNAKLKPETSSDVTQVCTKEDCSTNVVLTQLVPTATIKKGNDDYTFSLTKLPETEQIFYLQCISNTVVGVGGRRLQDTPSPCLIKFTVKTKPAGIPECASKDTNVDLKVDAAGKHVQFLCGDSFPTLDPKTVTEVYKDSSCSQSVALTSIASGATLSTSSETDVHTLAVPNLPSSQQQ</sequence>
<dbReference type="GeneID" id="94429048"/>
<dbReference type="Pfam" id="PF04092">
    <property type="entry name" value="SAG"/>
    <property type="match status" value="2"/>
</dbReference>
<proteinExistence type="predicted"/>
<organism evidence="3 4">
    <name type="scientific">Cystoisospora suis</name>
    <dbReference type="NCBI Taxonomy" id="483139"/>
    <lineage>
        <taxon>Eukaryota</taxon>
        <taxon>Sar</taxon>
        <taxon>Alveolata</taxon>
        <taxon>Apicomplexa</taxon>
        <taxon>Conoidasida</taxon>
        <taxon>Coccidia</taxon>
        <taxon>Eucoccidiorida</taxon>
        <taxon>Eimeriorina</taxon>
        <taxon>Sarcocystidae</taxon>
        <taxon>Cystoisospora</taxon>
    </lineage>
</organism>
<dbReference type="EMBL" id="MIGC01002739">
    <property type="protein sequence ID" value="PHJ20500.1"/>
    <property type="molecule type" value="Genomic_DNA"/>
</dbReference>
<dbReference type="OrthoDB" id="331015at2759"/>
<dbReference type="AlphaFoldDB" id="A0A2C6KJ20"/>
<accession>A0A2C6KJ20</accession>
<dbReference type="InterPro" id="IPR036755">
    <property type="entry name" value="SRS_dom_sf"/>
</dbReference>
<feature type="domain" description="SRS" evidence="2">
    <location>
        <begin position="153"/>
        <end position="233"/>
    </location>
</feature>
<evidence type="ECO:0000259" key="2">
    <source>
        <dbReference type="Pfam" id="PF04092"/>
    </source>
</evidence>
<dbReference type="Proteomes" id="UP000221165">
    <property type="component" value="Unassembled WGS sequence"/>
</dbReference>
<dbReference type="GO" id="GO:0016020">
    <property type="term" value="C:membrane"/>
    <property type="evidence" value="ECO:0007669"/>
    <property type="project" value="InterPro"/>
</dbReference>
<evidence type="ECO:0000256" key="1">
    <source>
        <dbReference type="SAM" id="SignalP"/>
    </source>
</evidence>
<feature type="signal peptide" evidence="1">
    <location>
        <begin position="1"/>
        <end position="24"/>
    </location>
</feature>
<name>A0A2C6KJ20_9APIC</name>
<dbReference type="RefSeq" id="XP_067922188.1">
    <property type="nucleotide sequence ID" value="XM_068065837.1"/>
</dbReference>
<feature type="domain" description="SRS" evidence="2">
    <location>
        <begin position="43"/>
        <end position="143"/>
    </location>
</feature>